<evidence type="ECO:0000256" key="2">
    <source>
        <dbReference type="SAM" id="SignalP"/>
    </source>
</evidence>
<keyword evidence="2" id="KW-0732">Signal</keyword>
<feature type="transmembrane region" description="Helical" evidence="1">
    <location>
        <begin position="368"/>
        <end position="386"/>
    </location>
</feature>
<dbReference type="EMBL" id="CP010904">
    <property type="protein sequence ID" value="AKJ65372.1"/>
    <property type="molecule type" value="Genomic_DNA"/>
</dbReference>
<evidence type="ECO:0000256" key="1">
    <source>
        <dbReference type="SAM" id="Phobius"/>
    </source>
</evidence>
<dbReference type="AlphaFoldDB" id="A0A0G3EIY2"/>
<sequence precursor="true">MKKMMGWVVVLFALVAVTAMGADKYNNVWTGDAGDNDWNNDGNWWNSVSNNALAFLRGDNVDATPSVTNVNLSTADTVLGMRFQETTSTSSSNVSYRFGGAELTLDGSGTDAGLTELISWTGGGAGTQTFENSVVLNTINNANHQHIASSDGGGNLVFAGGLAQAGSSSSLGIYLYAGDVEISGGYDGSSKLTKIHDRAGAGILKFTGTGAWSGGGTVQVGTDATVLLAGDNTDSTRFAPGILHLLGGTLRLGNDEQVANGINVAFRDGDSVFDLDGNTETVASIAPFQIANFDSATIMMGDGGVLNLGNQTSGSIQTNLTIMEWNNGSDHIYVTGSMSSNDLALITFDGYDSGAFINDSDELLPTAIPEPATLGLFGATLGLFYLRRRMRG</sequence>
<dbReference type="Proteomes" id="UP000035268">
    <property type="component" value="Chromosome"/>
</dbReference>
<evidence type="ECO:0000313" key="4">
    <source>
        <dbReference type="EMBL" id="AKJ65372.1"/>
    </source>
</evidence>
<protein>
    <recommendedName>
        <fullName evidence="3">Ice-binding protein C-terminal domain-containing protein</fullName>
    </recommendedName>
</protein>
<dbReference type="RefSeq" id="WP_052882611.1">
    <property type="nucleotide sequence ID" value="NZ_CP010904.1"/>
</dbReference>
<organism evidence="4 5">
    <name type="scientific">Kiritimatiella glycovorans</name>
    <dbReference type="NCBI Taxonomy" id="1307763"/>
    <lineage>
        <taxon>Bacteria</taxon>
        <taxon>Pseudomonadati</taxon>
        <taxon>Kiritimatiellota</taxon>
        <taxon>Kiritimatiellia</taxon>
        <taxon>Kiritimatiellales</taxon>
        <taxon>Kiritimatiellaceae</taxon>
        <taxon>Kiritimatiella</taxon>
    </lineage>
</organism>
<keyword evidence="5" id="KW-1185">Reference proteome</keyword>
<feature type="chain" id="PRO_5005184251" description="Ice-binding protein C-terminal domain-containing protein" evidence="2">
    <location>
        <begin position="22"/>
        <end position="392"/>
    </location>
</feature>
<feature type="domain" description="Ice-binding protein C-terminal" evidence="3">
    <location>
        <begin position="367"/>
        <end position="389"/>
    </location>
</feature>
<evidence type="ECO:0000313" key="5">
    <source>
        <dbReference type="Proteomes" id="UP000035268"/>
    </source>
</evidence>
<dbReference type="Pfam" id="PF07589">
    <property type="entry name" value="PEP-CTERM"/>
    <property type="match status" value="1"/>
</dbReference>
<keyword evidence="1" id="KW-0472">Membrane</keyword>
<name>A0A0G3EIY2_9BACT</name>
<evidence type="ECO:0000259" key="3">
    <source>
        <dbReference type="Pfam" id="PF07589"/>
    </source>
</evidence>
<reference evidence="4 5" key="2">
    <citation type="journal article" date="2016" name="ISME J.">
        <title>Characterization of the first cultured representative of Verrucomicrobia subdivision 5 indicates the proposal of a novel phylum.</title>
        <authorList>
            <person name="Spring S."/>
            <person name="Bunk B."/>
            <person name="Sproer C."/>
            <person name="Schumann P."/>
            <person name="Rohde M."/>
            <person name="Tindall B.J."/>
            <person name="Klenk H.P."/>
        </authorList>
    </citation>
    <scope>NUCLEOTIDE SEQUENCE [LARGE SCALE GENOMIC DNA]</scope>
    <source>
        <strain evidence="4 5">L21-Fru-AB</strain>
    </source>
</reference>
<dbReference type="InterPro" id="IPR013424">
    <property type="entry name" value="Ice-binding_C"/>
</dbReference>
<feature type="signal peptide" evidence="2">
    <location>
        <begin position="1"/>
        <end position="21"/>
    </location>
</feature>
<dbReference type="KEGG" id="vbl:L21SP4_02142"/>
<reference evidence="5" key="1">
    <citation type="submission" date="2015-02" db="EMBL/GenBank/DDBJ databases">
        <title>Description and complete genome sequence of the first cultured representative of the subdivision 5 of the Verrucomicrobia phylum.</title>
        <authorList>
            <person name="Spring S."/>
            <person name="Bunk B."/>
            <person name="Sproer C."/>
            <person name="Klenk H.-P."/>
        </authorList>
    </citation>
    <scope>NUCLEOTIDE SEQUENCE [LARGE SCALE GENOMIC DNA]</scope>
    <source>
        <strain evidence="5">L21-Fru-AB</strain>
    </source>
</reference>
<accession>A0A0G3EIY2</accession>
<proteinExistence type="predicted"/>
<gene>
    <name evidence="4" type="ORF">L21SP4_02142</name>
</gene>
<keyword evidence="1" id="KW-1133">Transmembrane helix</keyword>
<keyword evidence="1" id="KW-0812">Transmembrane</keyword>
<dbReference type="NCBIfam" id="TIGR02595">
    <property type="entry name" value="PEP_CTERM"/>
    <property type="match status" value="1"/>
</dbReference>